<accession>A0A7M2WQT3</accession>
<dbReference type="KEGG" id="hbs:IPV69_16610"/>
<dbReference type="EMBL" id="CP063458">
    <property type="protein sequence ID" value="QOV87897.1"/>
    <property type="molecule type" value="Genomic_DNA"/>
</dbReference>
<proteinExistence type="predicted"/>
<evidence type="ECO:0000313" key="1">
    <source>
        <dbReference type="EMBL" id="QOV87897.1"/>
    </source>
</evidence>
<protein>
    <submittedName>
        <fullName evidence="1">Uncharacterized protein</fullName>
    </submittedName>
</protein>
<organism evidence="1 2">
    <name type="scientific">Humisphaera borealis</name>
    <dbReference type="NCBI Taxonomy" id="2807512"/>
    <lineage>
        <taxon>Bacteria</taxon>
        <taxon>Pseudomonadati</taxon>
        <taxon>Planctomycetota</taxon>
        <taxon>Phycisphaerae</taxon>
        <taxon>Tepidisphaerales</taxon>
        <taxon>Tepidisphaeraceae</taxon>
        <taxon>Humisphaera</taxon>
    </lineage>
</organism>
<dbReference type="Proteomes" id="UP000593765">
    <property type="component" value="Chromosome"/>
</dbReference>
<evidence type="ECO:0000313" key="2">
    <source>
        <dbReference type="Proteomes" id="UP000593765"/>
    </source>
</evidence>
<gene>
    <name evidence="1" type="ORF">IPV69_16610</name>
</gene>
<reference evidence="1 2" key="1">
    <citation type="submission" date="2020-10" db="EMBL/GenBank/DDBJ databases">
        <title>Wide distribution of Phycisphaera-like planctomycetes from WD2101 soil group in peatlands and genome analysis of the first cultivated representative.</title>
        <authorList>
            <person name="Dedysh S.N."/>
            <person name="Beletsky A.V."/>
            <person name="Ivanova A."/>
            <person name="Kulichevskaya I.S."/>
            <person name="Suzina N.E."/>
            <person name="Philippov D.A."/>
            <person name="Rakitin A.L."/>
            <person name="Mardanov A.V."/>
            <person name="Ravin N.V."/>
        </authorList>
    </citation>
    <scope>NUCLEOTIDE SEQUENCE [LARGE SCALE GENOMIC DNA]</scope>
    <source>
        <strain evidence="1 2">M1803</strain>
    </source>
</reference>
<sequence length="156" mass="17040">MPPDSTELSGCRMPFAGVSPDWIHELSEIAAMTLADFRRHVGDQAFAMLAVDCRPADGFISLSMLLSAESAIDPSLADPARTSAWKHEGLERKTGMWRLAAGVERVMQETYHCAEEADRPAIAEAFVGACLKAIHTERVAAEVECFLLAESFRITS</sequence>
<dbReference type="AlphaFoldDB" id="A0A7M2WQT3"/>
<keyword evidence="2" id="KW-1185">Reference proteome</keyword>
<name>A0A7M2WQT3_9BACT</name>